<feature type="transmembrane region" description="Helical" evidence="6">
    <location>
        <begin position="83"/>
        <end position="104"/>
    </location>
</feature>
<dbReference type="OrthoDB" id="255482at2"/>
<sequence>MSDKHAGTTISARAFSQSVFILLALMLAAGILTRVLPAGSFSRVEEAGRQVIVPGSYQPTPRPDYAPWRWLTAPLEVLGGPDALVLITIAVFILLVGGGFAVLDDSGILQAALGRIVRAFGARKYVLLWVLTFFFMAMGAFFGLFEEVVPLVPLMVALSYSLGWDLLVGLGMSILATNMGFSAAISNPFSIGVAQKLAGLPLFSGALFRLPFFLIVYVLVAVFLTRYARRIERGPQRSLVFGEDQEHRGRFGTSDFAGGAPVRRRAVLWFGMGVGVIVLVLVLGPIVPGLSDYSLPLVGVLFFAAGLGAGLLSGREPRRVWAALGQGMLGLAPGIPLILMAGSVKFIITQGGVMDTILNAAAQALQGATPLSAALLVYALALVIEIFIGSAGAKAVLLMPLLLPLADLVGVTRQVAVTAYCFGDGFSNLAYPTNPVLLIVLGLANLRYSRWMRWTAPLWAVVLPVTLVFLWLAVVLKLGPF</sequence>
<feature type="transmembrane region" description="Helical" evidence="6">
    <location>
        <begin position="429"/>
        <end position="446"/>
    </location>
</feature>
<proteinExistence type="predicted"/>
<feature type="transmembrane region" description="Helical" evidence="6">
    <location>
        <begin position="368"/>
        <end position="388"/>
    </location>
</feature>
<protein>
    <recommendedName>
        <fullName evidence="9">C4-dicarboxylate ABC transporter</fullName>
    </recommendedName>
</protein>
<evidence type="ECO:0000256" key="4">
    <source>
        <dbReference type="ARBA" id="ARBA00022989"/>
    </source>
</evidence>
<comment type="caution">
    <text evidence="7">The sequence shown here is derived from an EMBL/GenBank/DDBJ whole genome shotgun (WGS) entry which is preliminary data.</text>
</comment>
<dbReference type="GO" id="GO:0005886">
    <property type="term" value="C:plasma membrane"/>
    <property type="evidence" value="ECO:0007669"/>
    <property type="project" value="UniProtKB-SubCell"/>
</dbReference>
<dbReference type="EMBL" id="LGCM01000014">
    <property type="protein sequence ID" value="KPL89855.1"/>
    <property type="molecule type" value="Genomic_DNA"/>
</dbReference>
<dbReference type="InterPro" id="IPR018385">
    <property type="entry name" value="C4_dicarb_anaerob_car-like"/>
</dbReference>
<feature type="transmembrane region" description="Helical" evidence="6">
    <location>
        <begin position="458"/>
        <end position="476"/>
    </location>
</feature>
<evidence type="ECO:0000313" key="8">
    <source>
        <dbReference type="Proteomes" id="UP000050501"/>
    </source>
</evidence>
<dbReference type="STRING" id="229921.ADN01_02945"/>
<feature type="transmembrane region" description="Helical" evidence="6">
    <location>
        <begin position="12"/>
        <end position="32"/>
    </location>
</feature>
<organism evidence="7 8">
    <name type="scientific">Levilinea saccharolytica</name>
    <dbReference type="NCBI Taxonomy" id="229921"/>
    <lineage>
        <taxon>Bacteria</taxon>
        <taxon>Bacillati</taxon>
        <taxon>Chloroflexota</taxon>
        <taxon>Anaerolineae</taxon>
        <taxon>Anaerolineales</taxon>
        <taxon>Anaerolineaceae</taxon>
        <taxon>Levilinea</taxon>
    </lineage>
</organism>
<evidence type="ECO:0008006" key="9">
    <source>
        <dbReference type="Google" id="ProtNLM"/>
    </source>
</evidence>
<dbReference type="InterPro" id="IPR051679">
    <property type="entry name" value="DASS-Related_Transporters"/>
</dbReference>
<keyword evidence="5 6" id="KW-0472">Membrane</keyword>
<name>A0A0P6XYM2_9CHLR</name>
<feature type="transmembrane region" description="Helical" evidence="6">
    <location>
        <begin position="293"/>
        <end position="312"/>
    </location>
</feature>
<reference evidence="7 8" key="1">
    <citation type="submission" date="2015-07" db="EMBL/GenBank/DDBJ databases">
        <title>Genome sequence of Levilinea saccharolytica DSM 16555.</title>
        <authorList>
            <person name="Hemp J."/>
            <person name="Ward L.M."/>
            <person name="Pace L.A."/>
            <person name="Fischer W.W."/>
        </authorList>
    </citation>
    <scope>NUCLEOTIDE SEQUENCE [LARGE SCALE GENOMIC DNA]</scope>
    <source>
        <strain evidence="7 8">KIBI-1</strain>
    </source>
</reference>
<feature type="transmembrane region" description="Helical" evidence="6">
    <location>
        <begin position="266"/>
        <end position="287"/>
    </location>
</feature>
<evidence type="ECO:0000256" key="3">
    <source>
        <dbReference type="ARBA" id="ARBA00022692"/>
    </source>
</evidence>
<feature type="transmembrane region" description="Helical" evidence="6">
    <location>
        <begin position="324"/>
        <end position="348"/>
    </location>
</feature>
<dbReference type="Pfam" id="PF03606">
    <property type="entry name" value="DcuC"/>
    <property type="match status" value="1"/>
</dbReference>
<feature type="transmembrane region" description="Helical" evidence="6">
    <location>
        <begin position="206"/>
        <end position="228"/>
    </location>
</feature>
<accession>A0A0P6XYM2</accession>
<keyword evidence="8" id="KW-1185">Reference proteome</keyword>
<keyword evidence="3 6" id="KW-0812">Transmembrane</keyword>
<evidence type="ECO:0000256" key="1">
    <source>
        <dbReference type="ARBA" id="ARBA00004651"/>
    </source>
</evidence>
<dbReference type="PANTHER" id="PTHR43652">
    <property type="entry name" value="BASIC AMINO ACID ANTIPORTER YFCC-RELATED"/>
    <property type="match status" value="1"/>
</dbReference>
<evidence type="ECO:0000256" key="2">
    <source>
        <dbReference type="ARBA" id="ARBA00022475"/>
    </source>
</evidence>
<evidence type="ECO:0000256" key="5">
    <source>
        <dbReference type="ARBA" id="ARBA00023136"/>
    </source>
</evidence>
<evidence type="ECO:0000256" key="6">
    <source>
        <dbReference type="SAM" id="Phobius"/>
    </source>
</evidence>
<comment type="subcellular location">
    <subcellularLocation>
        <location evidence="1">Cell membrane</location>
        <topology evidence="1">Multi-pass membrane protein</topology>
    </subcellularLocation>
</comment>
<gene>
    <name evidence="7" type="ORF">ADN01_02945</name>
</gene>
<dbReference type="AlphaFoldDB" id="A0A0P6XYM2"/>
<evidence type="ECO:0000313" key="7">
    <source>
        <dbReference type="EMBL" id="KPL89855.1"/>
    </source>
</evidence>
<dbReference type="PANTHER" id="PTHR43652:SF2">
    <property type="entry name" value="BASIC AMINO ACID ANTIPORTER YFCC-RELATED"/>
    <property type="match status" value="1"/>
</dbReference>
<keyword evidence="4 6" id="KW-1133">Transmembrane helix</keyword>
<feature type="transmembrane region" description="Helical" evidence="6">
    <location>
        <begin position="395"/>
        <end position="417"/>
    </location>
</feature>
<feature type="transmembrane region" description="Helical" evidence="6">
    <location>
        <begin position="125"/>
        <end position="145"/>
    </location>
</feature>
<dbReference type="Proteomes" id="UP000050501">
    <property type="component" value="Unassembled WGS sequence"/>
</dbReference>
<keyword evidence="2" id="KW-1003">Cell membrane</keyword>
<dbReference type="RefSeq" id="WP_062416982.1">
    <property type="nucleotide sequence ID" value="NZ_DF967974.1"/>
</dbReference>